<evidence type="ECO:0008006" key="3">
    <source>
        <dbReference type="Google" id="ProtNLM"/>
    </source>
</evidence>
<dbReference type="Proteomes" id="UP000824120">
    <property type="component" value="Chromosome 2"/>
</dbReference>
<keyword evidence="2" id="KW-1185">Reference proteome</keyword>
<sequence>MPKKVIKSIESICKKFLWSGGADTSRKALIAWETLCLPKVVGGLNFLDITTWNNVANILKAKNYYKEAGWNKEEILRSLIFSVKKIYIRMKEEFPKLEWRRLICNNAAPPSSGMDTSEHLFFACGYSITLWRKILQWMHIDRQILGWKEEIPWALRRFKGKHALAGIF</sequence>
<name>A0A9J6A624_SOLCO</name>
<comment type="caution">
    <text evidence="1">The sequence shown here is derived from an EMBL/GenBank/DDBJ whole genome shotgun (WGS) entry which is preliminary data.</text>
</comment>
<dbReference type="EMBL" id="JACXVP010000002">
    <property type="protein sequence ID" value="KAG5619824.1"/>
    <property type="molecule type" value="Genomic_DNA"/>
</dbReference>
<dbReference type="PANTHER" id="PTHR33116:SF66">
    <property type="entry name" value="REVERSE TRANSCRIPTASE ZINC-BINDING DOMAIN-CONTAINING PROTEIN"/>
    <property type="match status" value="1"/>
</dbReference>
<dbReference type="AlphaFoldDB" id="A0A9J6A624"/>
<accession>A0A9J6A624</accession>
<dbReference type="PANTHER" id="PTHR33116">
    <property type="entry name" value="REVERSE TRANSCRIPTASE ZINC-BINDING DOMAIN-CONTAINING PROTEIN-RELATED-RELATED"/>
    <property type="match status" value="1"/>
</dbReference>
<proteinExistence type="predicted"/>
<evidence type="ECO:0000313" key="1">
    <source>
        <dbReference type="EMBL" id="KAG5619824.1"/>
    </source>
</evidence>
<dbReference type="OrthoDB" id="1305421at2759"/>
<protein>
    <recommendedName>
        <fullName evidence="3">Reverse transcriptase zinc-binding domain-containing protein</fullName>
    </recommendedName>
</protein>
<reference evidence="1 2" key="1">
    <citation type="submission" date="2020-09" db="EMBL/GenBank/DDBJ databases">
        <title>De no assembly of potato wild relative species, Solanum commersonii.</title>
        <authorList>
            <person name="Cho K."/>
        </authorList>
    </citation>
    <scope>NUCLEOTIDE SEQUENCE [LARGE SCALE GENOMIC DNA]</scope>
    <source>
        <strain evidence="1">LZ3.2</strain>
        <tissue evidence="1">Leaf</tissue>
    </source>
</reference>
<gene>
    <name evidence="1" type="ORF">H5410_005042</name>
</gene>
<organism evidence="1 2">
    <name type="scientific">Solanum commersonii</name>
    <name type="common">Commerson's wild potato</name>
    <name type="synonym">Commerson's nightshade</name>
    <dbReference type="NCBI Taxonomy" id="4109"/>
    <lineage>
        <taxon>Eukaryota</taxon>
        <taxon>Viridiplantae</taxon>
        <taxon>Streptophyta</taxon>
        <taxon>Embryophyta</taxon>
        <taxon>Tracheophyta</taxon>
        <taxon>Spermatophyta</taxon>
        <taxon>Magnoliopsida</taxon>
        <taxon>eudicotyledons</taxon>
        <taxon>Gunneridae</taxon>
        <taxon>Pentapetalae</taxon>
        <taxon>asterids</taxon>
        <taxon>lamiids</taxon>
        <taxon>Solanales</taxon>
        <taxon>Solanaceae</taxon>
        <taxon>Solanoideae</taxon>
        <taxon>Solaneae</taxon>
        <taxon>Solanum</taxon>
    </lineage>
</organism>
<evidence type="ECO:0000313" key="2">
    <source>
        <dbReference type="Proteomes" id="UP000824120"/>
    </source>
</evidence>